<keyword evidence="1" id="KW-0472">Membrane</keyword>
<protein>
    <submittedName>
        <fullName evidence="2">BatD family protein</fullName>
    </submittedName>
</protein>
<reference evidence="2 3" key="1">
    <citation type="submission" date="2021-11" db="EMBL/GenBank/DDBJ databases">
        <title>Genomic of Niabella pedocola.</title>
        <authorList>
            <person name="Wu T."/>
        </authorList>
    </citation>
    <scope>NUCLEOTIDE SEQUENCE [LARGE SCALE GENOMIC DNA]</scope>
    <source>
        <strain evidence="2 3">JCM 31011</strain>
    </source>
</reference>
<keyword evidence="1" id="KW-0812">Transmembrane</keyword>
<comment type="caution">
    <text evidence="2">The sequence shown here is derived from an EMBL/GenBank/DDBJ whole genome shotgun (WGS) entry which is preliminary data.</text>
</comment>
<dbReference type="Proteomes" id="UP001199816">
    <property type="component" value="Unassembled WGS sequence"/>
</dbReference>
<gene>
    <name evidence="2" type="ORF">LQ567_00435</name>
</gene>
<keyword evidence="3" id="KW-1185">Reference proteome</keyword>
<feature type="transmembrane region" description="Helical" evidence="1">
    <location>
        <begin position="155"/>
        <end position="174"/>
    </location>
</feature>
<sequence length="320" mass="36163">MFKKGAWIIGVLYLLTVGLHASLYAQGPTVTASVDKNKILLGEPVLLTLEIRAPAADKVQPLKLDSIPHFEFLSKDSIAKEDTDGQQVIRQYFRITSFDSGRWAIPPIVLSAEAKTASILMDVVFTDPFDPSQPYHDIQDIRSVPFKLGKQFEKWWYMVALLLIMITLAVYWMTGEKRPRAEAKVYKSAYARAKQQLEALKASKVPENRFYARLVEILRAFLSERAGVNSLQQTSGDLVEKIKPLFTDESLYHSLEQVLALCDLVKFAQYDPEDAEAQSAYEVIQKGVDHIEEGIRHAAKLKKEERAHSVTESGEVIHKK</sequence>
<evidence type="ECO:0000313" key="2">
    <source>
        <dbReference type="EMBL" id="MCD2421209.1"/>
    </source>
</evidence>
<evidence type="ECO:0000313" key="3">
    <source>
        <dbReference type="Proteomes" id="UP001199816"/>
    </source>
</evidence>
<name>A0ABS8PJH0_9BACT</name>
<dbReference type="RefSeq" id="WP_231002026.1">
    <property type="nucleotide sequence ID" value="NZ_JAJNEC010000001.1"/>
</dbReference>
<keyword evidence="1" id="KW-1133">Transmembrane helix</keyword>
<proteinExistence type="predicted"/>
<accession>A0ABS8PJH0</accession>
<organism evidence="2 3">
    <name type="scientific">Niabella pedocola</name>
    <dbReference type="NCBI Taxonomy" id="1752077"/>
    <lineage>
        <taxon>Bacteria</taxon>
        <taxon>Pseudomonadati</taxon>
        <taxon>Bacteroidota</taxon>
        <taxon>Chitinophagia</taxon>
        <taxon>Chitinophagales</taxon>
        <taxon>Chitinophagaceae</taxon>
        <taxon>Niabella</taxon>
    </lineage>
</organism>
<evidence type="ECO:0000256" key="1">
    <source>
        <dbReference type="SAM" id="Phobius"/>
    </source>
</evidence>
<dbReference type="EMBL" id="JAJNEC010000001">
    <property type="protein sequence ID" value="MCD2421209.1"/>
    <property type="molecule type" value="Genomic_DNA"/>
</dbReference>